<keyword evidence="3" id="KW-1185">Reference proteome</keyword>
<gene>
    <name evidence="2" type="ORF">CRE_01067</name>
</gene>
<feature type="region of interest" description="Disordered" evidence="1">
    <location>
        <begin position="86"/>
        <end position="122"/>
    </location>
</feature>
<dbReference type="Proteomes" id="UP000008281">
    <property type="component" value="Unassembled WGS sequence"/>
</dbReference>
<evidence type="ECO:0000313" key="3">
    <source>
        <dbReference type="Proteomes" id="UP000008281"/>
    </source>
</evidence>
<proteinExistence type="predicted"/>
<dbReference type="EMBL" id="DS268447">
    <property type="protein sequence ID" value="EFP02460.1"/>
    <property type="molecule type" value="Genomic_DNA"/>
</dbReference>
<feature type="compositionally biased region" description="Basic and acidic residues" evidence="1">
    <location>
        <begin position="86"/>
        <end position="97"/>
    </location>
</feature>
<accession>E3MI44</accession>
<dbReference type="AlphaFoldDB" id="E3MI44"/>
<sequence length="237" mass="26809">MAHRQNQKMIPAIPTTSLRVQTDKKQEDVDEKTLINKLIKEFKESLTPDGEERIHIGLPHTGRQGELVDSSVVTKQRRSSLLGRHLQEKEAREEPTRRARNTSCFESKELKPPTNRSSTCSSNQTFLFPANTLSWPTSASNNQARKSVLEAESFREERKSKQKVLDWNKAQEATMCQQQQERETSPRTKSSLSVSNIVCIGQHDWSICPSTAFQQHSPASGHNAFLGQPDATTKKQI</sequence>
<reference evidence="2" key="1">
    <citation type="submission" date="2007-07" db="EMBL/GenBank/DDBJ databases">
        <title>PCAP assembly of the Caenorhabditis remanei genome.</title>
        <authorList>
            <consortium name="The Caenorhabditis remanei Sequencing Consortium"/>
            <person name="Wilson R.K."/>
        </authorList>
    </citation>
    <scope>NUCLEOTIDE SEQUENCE [LARGE SCALE GENOMIC DNA]</scope>
    <source>
        <strain evidence="2">PB4641</strain>
    </source>
</reference>
<organism evidence="3">
    <name type="scientific">Caenorhabditis remanei</name>
    <name type="common">Caenorhabditis vulgaris</name>
    <dbReference type="NCBI Taxonomy" id="31234"/>
    <lineage>
        <taxon>Eukaryota</taxon>
        <taxon>Metazoa</taxon>
        <taxon>Ecdysozoa</taxon>
        <taxon>Nematoda</taxon>
        <taxon>Chromadorea</taxon>
        <taxon>Rhabditida</taxon>
        <taxon>Rhabditina</taxon>
        <taxon>Rhabditomorpha</taxon>
        <taxon>Rhabditoidea</taxon>
        <taxon>Rhabditidae</taxon>
        <taxon>Peloderinae</taxon>
        <taxon>Caenorhabditis</taxon>
    </lineage>
</organism>
<protein>
    <submittedName>
        <fullName evidence="2">Uncharacterized protein</fullName>
    </submittedName>
</protein>
<evidence type="ECO:0000313" key="2">
    <source>
        <dbReference type="EMBL" id="EFP02460.1"/>
    </source>
</evidence>
<evidence type="ECO:0000256" key="1">
    <source>
        <dbReference type="SAM" id="MobiDB-lite"/>
    </source>
</evidence>
<dbReference type="InParanoid" id="E3MI44"/>
<name>E3MI44_CAERE</name>
<dbReference type="HOGENOM" id="CLU_1230933_0_0_1"/>
<feature type="region of interest" description="Disordered" evidence="1">
    <location>
        <begin position="218"/>
        <end position="237"/>
    </location>
</feature>